<feature type="region of interest" description="Disordered" evidence="2">
    <location>
        <begin position="86"/>
        <end position="126"/>
    </location>
</feature>
<dbReference type="GO" id="GO:0005634">
    <property type="term" value="C:nucleus"/>
    <property type="evidence" value="ECO:0007669"/>
    <property type="project" value="TreeGrafter"/>
</dbReference>
<keyword evidence="4" id="KW-1185">Reference proteome</keyword>
<feature type="compositionally biased region" description="Polar residues" evidence="2">
    <location>
        <begin position="98"/>
        <end position="107"/>
    </location>
</feature>
<dbReference type="PANTHER" id="PTHR14464:SF4">
    <property type="entry name" value="EXONUCLEASE V"/>
    <property type="match status" value="1"/>
</dbReference>
<dbReference type="OrthoDB" id="354769at2759"/>
<dbReference type="Pfam" id="PF09810">
    <property type="entry name" value="Exo5"/>
    <property type="match status" value="3"/>
</dbReference>
<evidence type="ECO:0008006" key="5">
    <source>
        <dbReference type="Google" id="ProtNLM"/>
    </source>
</evidence>
<dbReference type="PANTHER" id="PTHR14464">
    <property type="entry name" value="EXONUCLEASE V"/>
    <property type="match status" value="1"/>
</dbReference>
<evidence type="ECO:0000313" key="3">
    <source>
        <dbReference type="EMBL" id="PIL31323.1"/>
    </source>
</evidence>
<comment type="similarity">
    <text evidence="1">Belongs to the EXO5 family.</text>
</comment>
<feature type="compositionally biased region" description="Low complexity" evidence="2">
    <location>
        <begin position="549"/>
        <end position="564"/>
    </location>
</feature>
<feature type="compositionally biased region" description="Polar residues" evidence="2">
    <location>
        <begin position="334"/>
        <end position="345"/>
    </location>
</feature>
<evidence type="ECO:0000256" key="2">
    <source>
        <dbReference type="SAM" id="MobiDB-lite"/>
    </source>
</evidence>
<sequence length="856" mass="92736">MSEQDEYDAYFVPFTLNYEDLDAIQAAETRALSPKHATEHTPELHSNNSPSSHTPPSSDEFDAYDLSEFSAEDFVQIDKLVLSVHPPPLPTIPERPDTTVSRDSQSPLGRGSPTGGDGGVKNGGPSIEIALERNRNADSPRPLKDSWIKRTKRSPYEQFRSWNRLLSVTDITGPSWCEVQFDYGLRQKRHKKLAERPKSFVTAEGKTITVAHQVAAVNARTVTRGKSVHKVLEREIQPEAVKVEITTNEERWGLRYLQLSWKREMPVFGLIHDQIVTGIIDEVVRHPLSTSPTSEDPLLRGPFMSPNKRPPSDSTPPSPEGPSLKKICAEPSGGPSQITSFFSPTTCKGNTAETTIKVDLEEPMAQVPLQRELSEATDSPTPDTIRYSLHLSDTKTRVHPTLPPDEDSFAGRIQLMLYHRLLSNALSIAQPDIASAQPLDFDAFWKKANVDPTRRFSDSFLLQTGLPDAGRTPQEGTSIDNAIDLSGIHCLNDLTRAWRNTVEALNAARVDNTLTIVYRSQPGRAGAPVTSPDAKGKNKDQGADNTAEPAAAASTPASSTLSLSDQEARDVAAAIQASISDIQPGAGGDGDLARAIFESLRDAIRSGQTSEGGDLGILTHPFGPPISEAMSTLEGGSSGQAQGGLGMVMGAGGGGDAERPRAHVAAADGLAEDPQLAWALQESLLARLKETPALKEAISEAVASSRADAPAADVEEEAPEEDGGESGVAVGTLLSRAATEEPEGVSKTAPTSPPAPRVEDEDEDEAMITAAELETEAKIIGTKEFELDDELLDDYLESVLAWWYGKRQPQGVDIELTRRCVTCEYRDGCEWREKKAQEALQKYQDRSMPGAAAEWL</sequence>
<dbReference type="AlphaFoldDB" id="A0A2G8SC54"/>
<feature type="region of interest" description="Disordered" evidence="2">
    <location>
        <begin position="288"/>
        <end position="345"/>
    </location>
</feature>
<gene>
    <name evidence="3" type="ORF">GSI_06021</name>
</gene>
<dbReference type="Proteomes" id="UP000230002">
    <property type="component" value="Unassembled WGS sequence"/>
</dbReference>
<dbReference type="GO" id="GO:0005739">
    <property type="term" value="C:mitochondrion"/>
    <property type="evidence" value="ECO:0007669"/>
    <property type="project" value="TreeGrafter"/>
</dbReference>
<reference evidence="3 4" key="1">
    <citation type="journal article" date="2015" name="Sci. Rep.">
        <title>Chromosome-level genome map provides insights into diverse defense mechanisms in the medicinal fungus Ganoderma sinense.</title>
        <authorList>
            <person name="Zhu Y."/>
            <person name="Xu J."/>
            <person name="Sun C."/>
            <person name="Zhou S."/>
            <person name="Xu H."/>
            <person name="Nelson D.R."/>
            <person name="Qian J."/>
            <person name="Song J."/>
            <person name="Luo H."/>
            <person name="Xiang L."/>
            <person name="Li Y."/>
            <person name="Xu Z."/>
            <person name="Ji A."/>
            <person name="Wang L."/>
            <person name="Lu S."/>
            <person name="Hayward A."/>
            <person name="Sun W."/>
            <person name="Li X."/>
            <person name="Schwartz D.C."/>
            <person name="Wang Y."/>
            <person name="Chen S."/>
        </authorList>
    </citation>
    <scope>NUCLEOTIDE SEQUENCE [LARGE SCALE GENOMIC DNA]</scope>
    <source>
        <strain evidence="3 4">ZZ0214-1</strain>
    </source>
</reference>
<name>A0A2G8SC54_9APHY</name>
<dbReference type="GO" id="GO:0036297">
    <property type="term" value="P:interstrand cross-link repair"/>
    <property type="evidence" value="ECO:0007669"/>
    <property type="project" value="TreeGrafter"/>
</dbReference>
<evidence type="ECO:0000313" key="4">
    <source>
        <dbReference type="Proteomes" id="UP000230002"/>
    </source>
</evidence>
<dbReference type="GO" id="GO:0045145">
    <property type="term" value="F:single-stranded DNA 5'-3' DNA exonuclease activity"/>
    <property type="evidence" value="ECO:0007669"/>
    <property type="project" value="InterPro"/>
</dbReference>
<proteinExistence type="inferred from homology"/>
<feature type="region of interest" description="Disordered" evidence="2">
    <location>
        <begin position="702"/>
        <end position="764"/>
    </location>
</feature>
<feature type="region of interest" description="Disordered" evidence="2">
    <location>
        <begin position="29"/>
        <end position="63"/>
    </location>
</feature>
<organism evidence="3 4">
    <name type="scientific">Ganoderma sinense ZZ0214-1</name>
    <dbReference type="NCBI Taxonomy" id="1077348"/>
    <lineage>
        <taxon>Eukaryota</taxon>
        <taxon>Fungi</taxon>
        <taxon>Dikarya</taxon>
        <taxon>Basidiomycota</taxon>
        <taxon>Agaricomycotina</taxon>
        <taxon>Agaricomycetes</taxon>
        <taxon>Polyporales</taxon>
        <taxon>Polyporaceae</taxon>
        <taxon>Ganoderma</taxon>
    </lineage>
</organism>
<accession>A0A2G8SC54</accession>
<feature type="compositionally biased region" description="Acidic residues" evidence="2">
    <location>
        <begin position="713"/>
        <end position="724"/>
    </location>
</feature>
<comment type="caution">
    <text evidence="3">The sequence shown here is derived from an EMBL/GenBank/DDBJ whole genome shotgun (WGS) entry which is preliminary data.</text>
</comment>
<dbReference type="EMBL" id="AYKW01000012">
    <property type="protein sequence ID" value="PIL31323.1"/>
    <property type="molecule type" value="Genomic_DNA"/>
</dbReference>
<feature type="compositionally biased region" description="Low complexity" evidence="2">
    <location>
        <begin position="702"/>
        <end position="712"/>
    </location>
</feature>
<evidence type="ECO:0000256" key="1">
    <source>
        <dbReference type="ARBA" id="ARBA00009797"/>
    </source>
</evidence>
<feature type="compositionally biased region" description="Gly residues" evidence="2">
    <location>
        <begin position="112"/>
        <end position="122"/>
    </location>
</feature>
<feature type="compositionally biased region" description="Low complexity" evidence="2">
    <location>
        <begin position="45"/>
        <end position="58"/>
    </location>
</feature>
<protein>
    <recommendedName>
        <fullName evidence="5">Exonuclease V</fullName>
    </recommendedName>
</protein>
<dbReference type="InterPro" id="IPR019190">
    <property type="entry name" value="EXOV"/>
</dbReference>
<feature type="region of interest" description="Disordered" evidence="2">
    <location>
        <begin position="522"/>
        <end position="565"/>
    </location>
</feature>